<dbReference type="GO" id="GO:0005886">
    <property type="term" value="C:plasma membrane"/>
    <property type="evidence" value="ECO:0007669"/>
    <property type="project" value="UniProtKB-SubCell"/>
</dbReference>
<dbReference type="Gene3D" id="1.10.510.10">
    <property type="entry name" value="Transferase(Phosphotransferase) domain 1"/>
    <property type="match status" value="1"/>
</dbReference>
<comment type="catalytic activity">
    <reaction evidence="16">
        <text>L-threonyl-[protein] + ATP = O-phospho-L-threonyl-[protein] + ADP + H(+)</text>
        <dbReference type="Rhea" id="RHEA:46608"/>
        <dbReference type="Rhea" id="RHEA-COMP:11060"/>
        <dbReference type="Rhea" id="RHEA-COMP:11605"/>
        <dbReference type="ChEBI" id="CHEBI:15378"/>
        <dbReference type="ChEBI" id="CHEBI:30013"/>
        <dbReference type="ChEBI" id="CHEBI:30616"/>
        <dbReference type="ChEBI" id="CHEBI:61977"/>
        <dbReference type="ChEBI" id="CHEBI:456216"/>
        <dbReference type="EC" id="2.7.11.1"/>
    </reaction>
</comment>
<dbReference type="InterPro" id="IPR032675">
    <property type="entry name" value="LRR_dom_sf"/>
</dbReference>
<evidence type="ECO:0000256" key="17">
    <source>
        <dbReference type="ARBA" id="ARBA00048679"/>
    </source>
</evidence>
<dbReference type="PANTHER" id="PTHR48056">
    <property type="entry name" value="LRR RECEPTOR-LIKE SERINE/THREONINE-PROTEIN KINASE-RELATED"/>
    <property type="match status" value="1"/>
</dbReference>
<evidence type="ECO:0000256" key="12">
    <source>
        <dbReference type="ARBA" id="ARBA00022840"/>
    </source>
</evidence>
<dbReference type="FunFam" id="3.80.10.10:FF:000095">
    <property type="entry name" value="LRR receptor-like serine/threonine-protein kinase GSO1"/>
    <property type="match status" value="1"/>
</dbReference>
<gene>
    <name evidence="21" type="ORF">IFM89_004400</name>
</gene>
<evidence type="ECO:0000256" key="15">
    <source>
        <dbReference type="ARBA" id="ARBA00023180"/>
    </source>
</evidence>
<dbReference type="FunFam" id="3.30.200.20:FF:000260">
    <property type="entry name" value="LRR receptor-like serine/threonine-protein kinase RPK2"/>
    <property type="match status" value="1"/>
</dbReference>
<keyword evidence="15" id="KW-0325">Glycoprotein</keyword>
<dbReference type="Pfam" id="PF00560">
    <property type="entry name" value="LRR_1"/>
    <property type="match status" value="5"/>
</dbReference>
<evidence type="ECO:0000259" key="20">
    <source>
        <dbReference type="PROSITE" id="PS50011"/>
    </source>
</evidence>
<evidence type="ECO:0000256" key="6">
    <source>
        <dbReference type="ARBA" id="ARBA00022679"/>
    </source>
</evidence>
<comment type="subcellular location">
    <subcellularLocation>
        <location evidence="1">Cell membrane</location>
        <topology evidence="1">Single-pass type I membrane protein</topology>
    </subcellularLocation>
</comment>
<evidence type="ECO:0000256" key="8">
    <source>
        <dbReference type="ARBA" id="ARBA00022729"/>
    </source>
</evidence>
<keyword evidence="10 18" id="KW-0547">Nucleotide-binding</keyword>
<dbReference type="SUPFAM" id="SSF52058">
    <property type="entry name" value="L domain-like"/>
    <property type="match status" value="2"/>
</dbReference>
<dbReference type="SUPFAM" id="SSF56112">
    <property type="entry name" value="Protein kinase-like (PK-like)"/>
    <property type="match status" value="1"/>
</dbReference>
<dbReference type="AlphaFoldDB" id="A0A835M7A1"/>
<feature type="domain" description="Protein kinase" evidence="20">
    <location>
        <begin position="765"/>
        <end position="937"/>
    </location>
</feature>
<dbReference type="GO" id="GO:0004674">
    <property type="term" value="F:protein serine/threonine kinase activity"/>
    <property type="evidence" value="ECO:0007669"/>
    <property type="project" value="UniProtKB-KW"/>
</dbReference>
<evidence type="ECO:0000256" key="14">
    <source>
        <dbReference type="ARBA" id="ARBA00023136"/>
    </source>
</evidence>
<evidence type="ECO:0000256" key="4">
    <source>
        <dbReference type="ARBA" id="ARBA00022527"/>
    </source>
</evidence>
<keyword evidence="13 19" id="KW-1133">Transmembrane helix</keyword>
<dbReference type="FunFam" id="3.80.10.10:FF:000041">
    <property type="entry name" value="LRR receptor-like serine/threonine-protein kinase ERECTA"/>
    <property type="match status" value="1"/>
</dbReference>
<dbReference type="GO" id="GO:0005524">
    <property type="term" value="F:ATP binding"/>
    <property type="evidence" value="ECO:0007669"/>
    <property type="project" value="UniProtKB-UniRule"/>
</dbReference>
<keyword evidence="4" id="KW-0723">Serine/threonine-protein kinase</keyword>
<dbReference type="InterPro" id="IPR013210">
    <property type="entry name" value="LRR_N_plant-typ"/>
</dbReference>
<protein>
    <recommendedName>
        <fullName evidence="2">non-specific serine/threonine protein kinase</fullName>
        <ecNumber evidence="2">2.7.11.1</ecNumber>
    </recommendedName>
</protein>
<evidence type="ECO:0000256" key="11">
    <source>
        <dbReference type="ARBA" id="ARBA00022777"/>
    </source>
</evidence>
<keyword evidence="5" id="KW-0433">Leucine-rich repeat</keyword>
<accession>A0A835M7A1</accession>
<evidence type="ECO:0000256" key="2">
    <source>
        <dbReference type="ARBA" id="ARBA00012513"/>
    </source>
</evidence>
<comment type="catalytic activity">
    <reaction evidence="17">
        <text>L-seryl-[protein] + ATP = O-phospho-L-seryl-[protein] + ADP + H(+)</text>
        <dbReference type="Rhea" id="RHEA:17989"/>
        <dbReference type="Rhea" id="RHEA-COMP:9863"/>
        <dbReference type="Rhea" id="RHEA-COMP:11604"/>
        <dbReference type="ChEBI" id="CHEBI:15378"/>
        <dbReference type="ChEBI" id="CHEBI:29999"/>
        <dbReference type="ChEBI" id="CHEBI:30616"/>
        <dbReference type="ChEBI" id="CHEBI:83421"/>
        <dbReference type="ChEBI" id="CHEBI:456216"/>
        <dbReference type="EC" id="2.7.11.1"/>
    </reaction>
</comment>
<evidence type="ECO:0000256" key="7">
    <source>
        <dbReference type="ARBA" id="ARBA00022692"/>
    </source>
</evidence>
<keyword evidence="22" id="KW-1185">Reference proteome</keyword>
<keyword evidence="3" id="KW-1003">Cell membrane</keyword>
<evidence type="ECO:0000256" key="13">
    <source>
        <dbReference type="ARBA" id="ARBA00022989"/>
    </source>
</evidence>
<dbReference type="Gene3D" id="3.80.10.10">
    <property type="entry name" value="Ribonuclease Inhibitor"/>
    <property type="match status" value="4"/>
</dbReference>
<keyword evidence="12 18" id="KW-0067">ATP-binding</keyword>
<proteinExistence type="predicted"/>
<dbReference type="Gene3D" id="3.30.200.20">
    <property type="entry name" value="Phosphorylase Kinase, domain 1"/>
    <property type="match status" value="1"/>
</dbReference>
<dbReference type="InterPro" id="IPR000719">
    <property type="entry name" value="Prot_kinase_dom"/>
</dbReference>
<reference evidence="21 22" key="1">
    <citation type="submission" date="2020-10" db="EMBL/GenBank/DDBJ databases">
        <title>The Coptis chinensis genome and diversification of protoberbering-type alkaloids.</title>
        <authorList>
            <person name="Wang B."/>
            <person name="Shu S."/>
            <person name="Song C."/>
            <person name="Liu Y."/>
        </authorList>
    </citation>
    <scope>NUCLEOTIDE SEQUENCE [LARGE SCALE GENOMIC DNA]</scope>
    <source>
        <strain evidence="21">HL-2020</strain>
        <tissue evidence="21">Leaf</tissue>
    </source>
</reference>
<dbReference type="SMART" id="SM00369">
    <property type="entry name" value="LRR_TYP"/>
    <property type="match status" value="4"/>
</dbReference>
<dbReference type="InterPro" id="IPR050647">
    <property type="entry name" value="Plant_LRR-RLKs"/>
</dbReference>
<sequence>SADTLGANCKGRRCPLFFLSNPVTSIPQEAMSLLAFKKSISVDPFRLLLDWNVTNNYCSWYGVTCTDKRVTSLNITGTYTTSLTGTLAAEVGNLTELRALSLPHNNFTGNIPVEITRLMFLEVLELQGNRLSGSLHRNLGEISSLGLLNVSYNLLSGSIPEKLIGSARIRSIDLSYNQLNGRIVIDSESRCESLVYLKLSGNFLTDRIPAEIGNCSNLRSVLLDENILEYRIPPEIGKLSQLENLDVSRNSLTDKIPKELGNCSKLFSLVLTNLVDSQSGRDSIRGEFNAFDGGIPPELLLLSELEILWAPRANLGGRLPRNWSASCKLHVVNLGQNYFTGLIPRGMGLCRNLSFLDLSSNLLLGSIPSQLPVPCMVYFNVSRNSLSGHLPRFPMTSCTSSMISSYSQDGNLVEKQYIGGVFLRGSWINEQLPSDGEFVVVHDFSWNILSGALPLFSFGDGFASMLDKKPSYKLLLNDNRLNGSLPDELFSACEYLQSLEVNVTINQISGEISGGLLLNCSQLTGFEAAYNELSGLIPPGISGSQMLEYLDLRENRLTGSIPDQIGKMKSLRWILLGGNKLTGKFPTQLGQLSSLVILDLSENALTGRLPDSLVDATQLQVLLVDHNKLFGEIPSSFSSLASLIILDVSFNNLSGLIPDFQHRIGCDGFRGNKYLQPCSDPTSASPSGLPVPLWHGQRKKMRLVIISMVTSASVLAFILVTVIVLVPGRRKLARFASLRRKLVVSFVEVPTELNYDNVVRATGNFSVQYLIGTGGFGATYKAELVPGFLVAVKRLSIGRFQGVQQFDAEIRTLGRIHHKNLVTLIGYHMGETEMVSDKADVYSFGVVLLELMSGKRTLDPSFSEYGNGFNIVSWAQLLINDRRSSEFFSPVLWEVGPQANLLGMLRLASSCTVEALSVRPSMEQVTEKLKQLKIPGS</sequence>
<dbReference type="OrthoDB" id="1896041at2759"/>
<evidence type="ECO:0000256" key="16">
    <source>
        <dbReference type="ARBA" id="ARBA00047899"/>
    </source>
</evidence>
<evidence type="ECO:0000256" key="9">
    <source>
        <dbReference type="ARBA" id="ARBA00022737"/>
    </source>
</evidence>
<dbReference type="InterPro" id="IPR017441">
    <property type="entry name" value="Protein_kinase_ATP_BS"/>
</dbReference>
<dbReference type="GO" id="GO:0006950">
    <property type="term" value="P:response to stress"/>
    <property type="evidence" value="ECO:0007669"/>
    <property type="project" value="UniProtKB-ARBA"/>
</dbReference>
<keyword evidence="9" id="KW-0677">Repeat</keyword>
<dbReference type="InterPro" id="IPR001611">
    <property type="entry name" value="Leu-rich_rpt"/>
</dbReference>
<dbReference type="Pfam" id="PF08263">
    <property type="entry name" value="LRRNT_2"/>
    <property type="match status" value="1"/>
</dbReference>
<dbReference type="EC" id="2.7.11.1" evidence="2"/>
<evidence type="ECO:0000313" key="21">
    <source>
        <dbReference type="EMBL" id="KAF9619042.1"/>
    </source>
</evidence>
<feature type="non-terminal residue" evidence="21">
    <location>
        <position position="937"/>
    </location>
</feature>
<evidence type="ECO:0000256" key="10">
    <source>
        <dbReference type="ARBA" id="ARBA00022741"/>
    </source>
</evidence>
<dbReference type="FunFam" id="3.80.10.10:FF:000275">
    <property type="entry name" value="Leucine-rich repeat receptor-like protein kinase"/>
    <property type="match status" value="1"/>
</dbReference>
<feature type="binding site" evidence="18">
    <location>
        <position position="793"/>
    </location>
    <ligand>
        <name>ATP</name>
        <dbReference type="ChEBI" id="CHEBI:30616"/>
    </ligand>
</feature>
<evidence type="ECO:0000256" key="3">
    <source>
        <dbReference type="ARBA" id="ARBA00022475"/>
    </source>
</evidence>
<organism evidence="21 22">
    <name type="scientific">Coptis chinensis</name>
    <dbReference type="NCBI Taxonomy" id="261450"/>
    <lineage>
        <taxon>Eukaryota</taxon>
        <taxon>Viridiplantae</taxon>
        <taxon>Streptophyta</taxon>
        <taxon>Embryophyta</taxon>
        <taxon>Tracheophyta</taxon>
        <taxon>Spermatophyta</taxon>
        <taxon>Magnoliopsida</taxon>
        <taxon>Ranunculales</taxon>
        <taxon>Ranunculaceae</taxon>
        <taxon>Coptidoideae</taxon>
        <taxon>Coptis</taxon>
    </lineage>
</organism>
<evidence type="ECO:0000313" key="22">
    <source>
        <dbReference type="Proteomes" id="UP000631114"/>
    </source>
</evidence>
<dbReference type="PROSITE" id="PS50011">
    <property type="entry name" value="PROTEIN_KINASE_DOM"/>
    <property type="match status" value="1"/>
</dbReference>
<keyword evidence="8" id="KW-0732">Signal</keyword>
<dbReference type="InterPro" id="IPR011009">
    <property type="entry name" value="Kinase-like_dom_sf"/>
</dbReference>
<dbReference type="PROSITE" id="PS00107">
    <property type="entry name" value="PROTEIN_KINASE_ATP"/>
    <property type="match status" value="1"/>
</dbReference>
<comment type="caution">
    <text evidence="21">The sequence shown here is derived from an EMBL/GenBank/DDBJ whole genome shotgun (WGS) entry which is preliminary data.</text>
</comment>
<dbReference type="PANTHER" id="PTHR48056:SF63">
    <property type="entry name" value="PROTEIN KINASE DOMAIN-CONTAINING PROTEIN"/>
    <property type="match status" value="1"/>
</dbReference>
<evidence type="ECO:0000256" key="18">
    <source>
        <dbReference type="PROSITE-ProRule" id="PRU10141"/>
    </source>
</evidence>
<keyword evidence="7 19" id="KW-0812">Transmembrane</keyword>
<name>A0A835M7A1_9MAGN</name>
<feature type="transmembrane region" description="Helical" evidence="19">
    <location>
        <begin position="703"/>
        <end position="726"/>
    </location>
</feature>
<keyword evidence="6" id="KW-0808">Transferase</keyword>
<dbReference type="Proteomes" id="UP000631114">
    <property type="component" value="Unassembled WGS sequence"/>
</dbReference>
<evidence type="ECO:0000256" key="5">
    <source>
        <dbReference type="ARBA" id="ARBA00022614"/>
    </source>
</evidence>
<evidence type="ECO:0000256" key="19">
    <source>
        <dbReference type="SAM" id="Phobius"/>
    </source>
</evidence>
<dbReference type="InterPro" id="IPR003591">
    <property type="entry name" value="Leu-rich_rpt_typical-subtyp"/>
</dbReference>
<keyword evidence="14 19" id="KW-0472">Membrane</keyword>
<dbReference type="EMBL" id="JADFTS010000002">
    <property type="protein sequence ID" value="KAF9619042.1"/>
    <property type="molecule type" value="Genomic_DNA"/>
</dbReference>
<keyword evidence="11" id="KW-0418">Kinase</keyword>
<dbReference type="Pfam" id="PF13855">
    <property type="entry name" value="LRR_8"/>
    <property type="match status" value="1"/>
</dbReference>
<evidence type="ECO:0000256" key="1">
    <source>
        <dbReference type="ARBA" id="ARBA00004251"/>
    </source>
</evidence>